<reference evidence="1 6" key="3">
    <citation type="submission" date="2019-10" db="EMBL/GenBank/DDBJ databases">
        <title>Genome Sequence and Assembly of iSURF_14.</title>
        <authorList>
            <person name="Wucher B.R."/>
            <person name="Ruoff K.L."/>
            <person name="Price C.E."/>
            <person name="Valls R.R."/>
            <person name="O'Toole G.A."/>
        </authorList>
    </citation>
    <scope>NUCLEOTIDE SEQUENCE [LARGE SCALE GENOMIC DNA]</scope>
    <source>
        <strain evidence="1 6">ANK132K_3B</strain>
    </source>
</reference>
<sequence>MFLENISTFLKKDNRLLKKDKGVLKKGQHVSAYMPIMFSVHYSITKPIFFLLHLSFHLIKNTQSIKRLKLEPLPLTPVSTVSVSAILSCRSFFILIFLPCIKMNHYGFSRKGG</sequence>
<evidence type="ECO:0000313" key="3">
    <source>
        <dbReference type="EMBL" id="KAB6571521.1"/>
    </source>
</evidence>
<name>A0A413S2W3_PHOVU</name>
<dbReference type="Proteomes" id="UP000469427">
    <property type="component" value="Unassembled WGS sequence"/>
</dbReference>
<evidence type="ECO:0000313" key="4">
    <source>
        <dbReference type="EMBL" id="RHK87989.1"/>
    </source>
</evidence>
<reference evidence="7 8" key="2">
    <citation type="journal article" date="2019" name="Nat. Med.">
        <title>A library of human gut bacterial isolates paired with longitudinal multiomics data enables mechanistic microbiome research.</title>
        <authorList>
            <person name="Poyet M."/>
            <person name="Groussin M."/>
            <person name="Gibbons S.M."/>
            <person name="Avila-Pacheco J."/>
            <person name="Jiang X."/>
            <person name="Kearney S.M."/>
            <person name="Perrotta A.R."/>
            <person name="Berdy B."/>
            <person name="Zhao S."/>
            <person name="Lieberman T.D."/>
            <person name="Swanson P.K."/>
            <person name="Smith M."/>
            <person name="Roesemann S."/>
            <person name="Alexander J.E."/>
            <person name="Rich S.A."/>
            <person name="Livny J."/>
            <person name="Vlamakis H."/>
            <person name="Clish C."/>
            <person name="Bullock K."/>
            <person name="Deik A."/>
            <person name="Scott J."/>
            <person name="Pierce K.A."/>
            <person name="Xavier R.J."/>
            <person name="Alm E.J."/>
        </authorList>
    </citation>
    <scope>NUCLEOTIDE SEQUENCE [LARGE SCALE GENOMIC DNA]</scope>
    <source>
        <strain evidence="3 7">BIOML-A110</strain>
        <strain evidence="2 8">BIOML-A122</strain>
    </source>
</reference>
<dbReference type="AlphaFoldDB" id="A0A413S2W3"/>
<proteinExistence type="predicted"/>
<evidence type="ECO:0000313" key="2">
    <source>
        <dbReference type="EMBL" id="KAB6522746.1"/>
    </source>
</evidence>
<reference evidence="4 5" key="1">
    <citation type="submission" date="2018-08" db="EMBL/GenBank/DDBJ databases">
        <title>A genome reference for cultivated species of the human gut microbiota.</title>
        <authorList>
            <person name="Zou Y."/>
            <person name="Xue W."/>
            <person name="Luo G."/>
        </authorList>
    </citation>
    <scope>NUCLEOTIDE SEQUENCE [LARGE SCALE GENOMIC DNA]</scope>
    <source>
        <strain evidence="4 5">AF39-8AT</strain>
    </source>
</reference>
<evidence type="ECO:0000313" key="7">
    <source>
        <dbReference type="Proteomes" id="UP000462922"/>
    </source>
</evidence>
<evidence type="ECO:0000313" key="8">
    <source>
        <dbReference type="Proteomes" id="UP000469427"/>
    </source>
</evidence>
<dbReference type="EMBL" id="WDAX01000034">
    <property type="protein sequence ID" value="KAB6571521.1"/>
    <property type="molecule type" value="Genomic_DNA"/>
</dbReference>
<protein>
    <submittedName>
        <fullName evidence="2">Uncharacterized protein</fullName>
    </submittedName>
</protein>
<comment type="caution">
    <text evidence="2">The sequence shown here is derived from an EMBL/GenBank/DDBJ whole genome shotgun (WGS) entry which is preliminary data.</text>
</comment>
<dbReference type="Proteomes" id="UP000462885">
    <property type="component" value="Unassembled WGS sequence"/>
</dbReference>
<dbReference type="EMBL" id="QROB01000011">
    <property type="protein sequence ID" value="RHK87989.1"/>
    <property type="molecule type" value="Genomic_DNA"/>
</dbReference>
<dbReference type="Proteomes" id="UP000462922">
    <property type="component" value="Unassembled WGS sequence"/>
</dbReference>
<dbReference type="Proteomes" id="UP000286392">
    <property type="component" value="Unassembled WGS sequence"/>
</dbReference>
<evidence type="ECO:0000313" key="6">
    <source>
        <dbReference type="Proteomes" id="UP000462885"/>
    </source>
</evidence>
<organism evidence="2 8">
    <name type="scientific">Phocaeicola vulgatus</name>
    <name type="common">Bacteroides vulgatus</name>
    <dbReference type="NCBI Taxonomy" id="821"/>
    <lineage>
        <taxon>Bacteria</taxon>
        <taxon>Pseudomonadati</taxon>
        <taxon>Bacteroidota</taxon>
        <taxon>Bacteroidia</taxon>
        <taxon>Bacteroidales</taxon>
        <taxon>Bacteroidaceae</taxon>
        <taxon>Phocaeicola</taxon>
    </lineage>
</organism>
<gene>
    <name evidence="4" type="ORF">DW043_09115</name>
    <name evidence="1" type="ORF">F9Z94_00550</name>
    <name evidence="3" type="ORF">GAY76_14540</name>
    <name evidence="2" type="ORF">GAY98_20590</name>
</gene>
<accession>A0A413S2W3</accession>
<evidence type="ECO:0000313" key="1">
    <source>
        <dbReference type="EMBL" id="KAB5441925.1"/>
    </source>
</evidence>
<dbReference type="EMBL" id="WCIF01000001">
    <property type="protein sequence ID" value="KAB5441925.1"/>
    <property type="molecule type" value="Genomic_DNA"/>
</dbReference>
<dbReference type="EMBL" id="WDBI01000046">
    <property type="protein sequence ID" value="KAB6522746.1"/>
    <property type="molecule type" value="Genomic_DNA"/>
</dbReference>
<evidence type="ECO:0000313" key="5">
    <source>
        <dbReference type="Proteomes" id="UP000286392"/>
    </source>
</evidence>